<reference evidence="3" key="1">
    <citation type="submission" date="2019-06" db="EMBL/GenBank/DDBJ databases">
        <title>Draft genome sequence of the griseofulvin-producing fungus Xylaria cubensis strain G536.</title>
        <authorList>
            <person name="Mead M.E."/>
            <person name="Raja H.A."/>
            <person name="Steenwyk J.L."/>
            <person name="Knowles S.L."/>
            <person name="Oberlies N.H."/>
            <person name="Rokas A."/>
        </authorList>
    </citation>
    <scope>NUCLEOTIDE SEQUENCE [LARGE SCALE GENOMIC DNA]</scope>
    <source>
        <strain evidence="3">G536</strain>
    </source>
</reference>
<sequence>MRSKKVRLPSGVFRRHRSTSRSLITAELKSYLTGSGNLHLARPIKSDRDCCHWHQWWNSRGDKAHANARRAKSRRRQQRRRGYISPYHESPVDLEKYDDDMDKLNADAACWVNGYDQCRASEPKKPKTTSKIRSRPLATGCAANFELFGDSITIAFRK</sequence>
<gene>
    <name evidence="2" type="ORF">FHL15_010336</name>
</gene>
<dbReference type="Proteomes" id="UP000319160">
    <property type="component" value="Unassembled WGS sequence"/>
</dbReference>
<feature type="region of interest" description="Disordered" evidence="1">
    <location>
        <begin position="62"/>
        <end position="85"/>
    </location>
</feature>
<accession>A0A553HLI1</accession>
<proteinExistence type="predicted"/>
<name>A0A553HLI1_9PEZI</name>
<dbReference type="EMBL" id="VFLP01000080">
    <property type="protein sequence ID" value="TRX88766.1"/>
    <property type="molecule type" value="Genomic_DNA"/>
</dbReference>
<dbReference type="AlphaFoldDB" id="A0A553HLI1"/>
<evidence type="ECO:0000256" key="1">
    <source>
        <dbReference type="SAM" id="MobiDB-lite"/>
    </source>
</evidence>
<keyword evidence="3" id="KW-1185">Reference proteome</keyword>
<evidence type="ECO:0000313" key="2">
    <source>
        <dbReference type="EMBL" id="TRX88766.1"/>
    </source>
</evidence>
<comment type="caution">
    <text evidence="2">The sequence shown here is derived from an EMBL/GenBank/DDBJ whole genome shotgun (WGS) entry which is preliminary data.</text>
</comment>
<evidence type="ECO:0000313" key="3">
    <source>
        <dbReference type="Proteomes" id="UP000319160"/>
    </source>
</evidence>
<protein>
    <submittedName>
        <fullName evidence="2">Uncharacterized protein</fullName>
    </submittedName>
</protein>
<feature type="compositionally biased region" description="Basic residues" evidence="1">
    <location>
        <begin position="66"/>
        <end position="82"/>
    </location>
</feature>
<dbReference type="OrthoDB" id="4761761at2759"/>
<organism evidence="2 3">
    <name type="scientific">Xylaria flabelliformis</name>
    <dbReference type="NCBI Taxonomy" id="2512241"/>
    <lineage>
        <taxon>Eukaryota</taxon>
        <taxon>Fungi</taxon>
        <taxon>Dikarya</taxon>
        <taxon>Ascomycota</taxon>
        <taxon>Pezizomycotina</taxon>
        <taxon>Sordariomycetes</taxon>
        <taxon>Xylariomycetidae</taxon>
        <taxon>Xylariales</taxon>
        <taxon>Xylariaceae</taxon>
        <taxon>Xylaria</taxon>
    </lineage>
</organism>